<dbReference type="PROSITE" id="PS50186">
    <property type="entry name" value="DEP"/>
    <property type="match status" value="1"/>
</dbReference>
<dbReference type="InterPro" id="IPR045838">
    <property type="entry name" value="DEPDC5_CTD"/>
</dbReference>
<keyword evidence="5" id="KW-0926">Vacuole</keyword>
<evidence type="ECO:0000256" key="5">
    <source>
        <dbReference type="ARBA" id="ARBA00022554"/>
    </source>
</evidence>
<dbReference type="Pfam" id="PF00610">
    <property type="entry name" value="DEP"/>
    <property type="match status" value="1"/>
</dbReference>
<dbReference type="GO" id="GO:1904262">
    <property type="term" value="P:negative regulation of TORC1 signaling"/>
    <property type="evidence" value="ECO:0007669"/>
    <property type="project" value="TreeGrafter"/>
</dbReference>
<name>A0A137NW16_CONC2</name>
<evidence type="ECO:0000256" key="4">
    <source>
        <dbReference type="ARBA" id="ARBA00021881"/>
    </source>
</evidence>
<dbReference type="Gene3D" id="1.10.10.10">
    <property type="entry name" value="Winged helix-like DNA-binding domain superfamily/Winged helix DNA-binding domain"/>
    <property type="match status" value="1"/>
</dbReference>
<evidence type="ECO:0000256" key="3">
    <source>
        <dbReference type="ARBA" id="ARBA00018529"/>
    </source>
</evidence>
<dbReference type="InterPro" id="IPR036390">
    <property type="entry name" value="WH_DNA-bd_sf"/>
</dbReference>
<dbReference type="InterPro" id="IPR057068">
    <property type="entry name" value="IML1_N_fung"/>
</dbReference>
<dbReference type="EMBL" id="KQ964681">
    <property type="protein sequence ID" value="KXN66878.1"/>
    <property type="molecule type" value="Genomic_DNA"/>
</dbReference>
<dbReference type="GO" id="GO:0005096">
    <property type="term" value="F:GTPase activator activity"/>
    <property type="evidence" value="ECO:0007669"/>
    <property type="project" value="InterPro"/>
</dbReference>
<reference evidence="9 10" key="1">
    <citation type="journal article" date="2015" name="Genome Biol. Evol.">
        <title>Phylogenomic analyses indicate that early fungi evolved digesting cell walls of algal ancestors of land plants.</title>
        <authorList>
            <person name="Chang Y."/>
            <person name="Wang S."/>
            <person name="Sekimoto S."/>
            <person name="Aerts A.L."/>
            <person name="Choi C."/>
            <person name="Clum A."/>
            <person name="LaButti K.M."/>
            <person name="Lindquist E.A."/>
            <person name="Yee Ngan C."/>
            <person name="Ohm R.A."/>
            <person name="Salamov A.A."/>
            <person name="Grigoriev I.V."/>
            <person name="Spatafora J.W."/>
            <person name="Berbee M.L."/>
        </authorList>
    </citation>
    <scope>NUCLEOTIDE SEQUENCE [LARGE SCALE GENOMIC DNA]</scope>
    <source>
        <strain evidence="9 10">NRRL 28638</strain>
    </source>
</reference>
<dbReference type="Pfam" id="PF12257">
    <property type="entry name" value="IML1"/>
    <property type="match status" value="1"/>
</dbReference>
<feature type="region of interest" description="Disordered" evidence="7">
    <location>
        <begin position="996"/>
        <end position="1053"/>
    </location>
</feature>
<gene>
    <name evidence="9" type="ORF">CONCODRAFT_19988</name>
</gene>
<comment type="subcellular location">
    <subcellularLocation>
        <location evidence="1">Vacuole membrane</location>
        <topology evidence="1">Peripheral membrane protein</topology>
    </subcellularLocation>
</comment>
<evidence type="ECO:0000313" key="10">
    <source>
        <dbReference type="Proteomes" id="UP000070444"/>
    </source>
</evidence>
<feature type="region of interest" description="Disordered" evidence="7">
    <location>
        <begin position="1358"/>
        <end position="1383"/>
    </location>
</feature>
<dbReference type="GO" id="GO:0010508">
    <property type="term" value="P:positive regulation of autophagy"/>
    <property type="evidence" value="ECO:0007669"/>
    <property type="project" value="TreeGrafter"/>
</dbReference>
<evidence type="ECO:0000259" key="8">
    <source>
        <dbReference type="PROSITE" id="PS50186"/>
    </source>
</evidence>
<dbReference type="InterPro" id="IPR036388">
    <property type="entry name" value="WH-like_DNA-bd_sf"/>
</dbReference>
<evidence type="ECO:0000256" key="2">
    <source>
        <dbReference type="ARBA" id="ARBA00005643"/>
    </source>
</evidence>
<dbReference type="PANTHER" id="PTHR13179">
    <property type="entry name" value="DEP DOMAIN CONTAINING PROTEIN 5"/>
    <property type="match status" value="1"/>
</dbReference>
<dbReference type="GO" id="GO:0005774">
    <property type="term" value="C:vacuolar membrane"/>
    <property type="evidence" value="ECO:0007669"/>
    <property type="project" value="UniProtKB-SubCell"/>
</dbReference>
<dbReference type="Pfam" id="PF19418">
    <property type="entry name" value="DEPDC5_CTD"/>
    <property type="match status" value="1"/>
</dbReference>
<organism evidence="9 10">
    <name type="scientific">Conidiobolus coronatus (strain ATCC 28846 / CBS 209.66 / NRRL 28638)</name>
    <name type="common">Delacroixia coronata</name>
    <dbReference type="NCBI Taxonomy" id="796925"/>
    <lineage>
        <taxon>Eukaryota</taxon>
        <taxon>Fungi</taxon>
        <taxon>Fungi incertae sedis</taxon>
        <taxon>Zoopagomycota</taxon>
        <taxon>Entomophthoromycotina</taxon>
        <taxon>Entomophthoromycetes</taxon>
        <taxon>Entomophthorales</taxon>
        <taxon>Ancylistaceae</taxon>
        <taxon>Conidiobolus</taxon>
    </lineage>
</organism>
<dbReference type="OMA" id="RTWHFKR"/>
<dbReference type="PANTHER" id="PTHR13179:SF8">
    <property type="entry name" value="GATOR COMPLEX PROTEIN DEPDC5"/>
    <property type="match status" value="1"/>
</dbReference>
<dbReference type="SMART" id="SM00049">
    <property type="entry name" value="DEP"/>
    <property type="match status" value="1"/>
</dbReference>
<evidence type="ECO:0000313" key="9">
    <source>
        <dbReference type="EMBL" id="KXN66878.1"/>
    </source>
</evidence>
<dbReference type="OrthoDB" id="39497at2759"/>
<dbReference type="InterPro" id="IPR027244">
    <property type="entry name" value="IML1"/>
</dbReference>
<dbReference type="Pfam" id="PF24438">
    <property type="entry name" value="IML1_N_fung"/>
    <property type="match status" value="1"/>
</dbReference>
<dbReference type="GO" id="GO:0035556">
    <property type="term" value="P:intracellular signal transduction"/>
    <property type="evidence" value="ECO:0007669"/>
    <property type="project" value="InterPro"/>
</dbReference>
<evidence type="ECO:0000256" key="1">
    <source>
        <dbReference type="ARBA" id="ARBA00004148"/>
    </source>
</evidence>
<proteinExistence type="inferred from homology"/>
<keyword evidence="10" id="KW-1185">Reference proteome</keyword>
<dbReference type="SUPFAM" id="SSF46785">
    <property type="entry name" value="Winged helix' DNA-binding domain"/>
    <property type="match status" value="1"/>
</dbReference>
<keyword evidence="6" id="KW-0472">Membrane</keyword>
<dbReference type="GO" id="GO:1990130">
    <property type="term" value="C:GATOR1 complex"/>
    <property type="evidence" value="ECO:0007669"/>
    <property type="project" value="TreeGrafter"/>
</dbReference>
<sequence>MLRQKKNIFQNSKINQNLNVDIKTKLGGQQGGGDKGKLSKANQTQFNLWVHDERFSKQELIINPDYFPNIQVGDLLKIYCPSKPASPKPDRNNAQRTRSSVHTINTEFKLGGVRSLLNESLFIIVEEFHKETIAKQPSLQISLSNNIASTFGFVSRTSVTVEKVDKSTIEAEYLELTFKDQYLGRNDMWRLKTYFYNTCVHVGKKILFASCIRVQVKQIYSKNGELSCGVITPDTKIIFRSESARCFVFIQMSREQWEFEEDGYLFHEKGLDGFFPDLFDRWKRIGSNHIVSIILFTRLLVDVPVDQIDQHDLQYNSSTKRWFKDFYKVIHDWDTRNDWNDSILTLKSEFIEFRREILEEKKGECVVIRGDIATSKDGNILEVLNMALNCFDKHYVDRDLIRTGLCVMVVTPSNGVFNVDKKLLRMTFERMTDNGIPLDLVCLSRPPLHIAPLFVFQSRFPPSIVNTYSSKGEKLSGADGSRSAKYDYSDSSRVNDNRIDPKSLLYFDETIEDGPLYDYYASPHWIETSYYDSERTSFKRNSRFVPQCKLYSLQDIGISGESNSLYPVPFLTQPTIDFGPLSNLTKIVSPAVTVTPSATTEATPTPTEQFSTHNIPSTVLLPLNPEAYDEGVFQSEDRRVLKMRPLNKPRSVRDLNYYEKNHSSIDDDFIQRSNGFPVPNEEFVVNLQKPDGKKINGFSIYKPYYLIMGNHVHRLFYDNQGQNIQVKRFVKRIEYNTSSINYKCNVWYSTGHHYELRNLSFSYPQLNTYNWNYLDHLISGYQDDLTDGLRFWRARFVILPNDSLPNPNLFAQDNQLLDTLDEEELRVAGFLKFLDQLQKVCLNLDKDFEGDKKQLDLISNLSINFTTFSPSSYFASEAKGIKPPNTPKRGFNFIGSEKLTRESKLSSILSALTNPSHGIKIMNRRWHLKLFENVFVGAELCDWLLNHLSDIQTRDEAIQFGNTLLQKGVIEHSRGKHCFLDGYYFYRIKSDQTAKSTTKSGGSWFRNHRANSNLPSEKSNNSTPISEKSEIKLNEPDSDSSKSNSNLNQPQTRVQLSRSMVIDLDLSRKSNRPEKAFLHFDTFYNPHQAFHFQIHWLGCTARLIDDLLQNWSRQAERCGLKLIEAPVSQMKITSNEKPFQAPIIIPFSVSPPSLNDLDGIIHPTIITAIQHDYFAVQLLKDFGFYLDVESDARFDEHAGIPVYSYQKPPVERCQFIHKSGIAIIQILPNLEGYLWETNRLYNPSNVFRTPTTNSNASSMFSSMALSVGSLTGDAPPSIIDSLLQNLTDYCNSSIRLESFWDQCKQKLTTQQGLESVLDNFPEDLSINLSTSLSNETSRVQSPSKDLEELHLQIPQSILETEANEVMGSPPPRGPEELNNNNKE</sequence>
<feature type="compositionally biased region" description="Polar residues" evidence="7">
    <location>
        <begin position="1010"/>
        <end position="1026"/>
    </location>
</feature>
<accession>A0A137NW16</accession>
<feature type="domain" description="DEP" evidence="8">
    <location>
        <begin position="915"/>
        <end position="990"/>
    </location>
</feature>
<dbReference type="InterPro" id="IPR000591">
    <property type="entry name" value="DEP_dom"/>
</dbReference>
<dbReference type="CDD" id="cd04449">
    <property type="entry name" value="DEP_DEPDC5-like"/>
    <property type="match status" value="1"/>
</dbReference>
<protein>
    <recommendedName>
        <fullName evidence="3">Vacuolar membrane-associated protein IML1</fullName>
    </recommendedName>
    <alternativeName>
        <fullName evidence="4">Vacuolar membrane-associated protein iml1</fullName>
    </alternativeName>
</protein>
<evidence type="ECO:0000256" key="7">
    <source>
        <dbReference type="SAM" id="MobiDB-lite"/>
    </source>
</evidence>
<dbReference type="InterPro" id="IPR048255">
    <property type="entry name" value="IML1_N"/>
</dbReference>
<dbReference type="STRING" id="796925.A0A137NW16"/>
<evidence type="ECO:0000256" key="6">
    <source>
        <dbReference type="ARBA" id="ARBA00023136"/>
    </source>
</evidence>
<dbReference type="Proteomes" id="UP000070444">
    <property type="component" value="Unassembled WGS sequence"/>
</dbReference>
<comment type="similarity">
    <text evidence="2">Belongs to the IML1 family.</text>
</comment>